<dbReference type="InterPro" id="IPR027417">
    <property type="entry name" value="P-loop_NTPase"/>
</dbReference>
<keyword evidence="7" id="KW-0472">Membrane</keyword>
<dbReference type="GO" id="GO:0016887">
    <property type="term" value="F:ATP hydrolysis activity"/>
    <property type="evidence" value="ECO:0007669"/>
    <property type="project" value="InterPro"/>
</dbReference>
<gene>
    <name evidence="11" type="ORF">BKA23_2741</name>
</gene>
<dbReference type="Proteomes" id="UP000318297">
    <property type="component" value="Unassembled WGS sequence"/>
</dbReference>
<dbReference type="GO" id="GO:0043215">
    <property type="term" value="P:daunorubicin transport"/>
    <property type="evidence" value="ECO:0007669"/>
    <property type="project" value="InterPro"/>
</dbReference>
<dbReference type="InterPro" id="IPR003439">
    <property type="entry name" value="ABC_transporter-like_ATP-bd"/>
</dbReference>
<keyword evidence="6" id="KW-1278">Translocase</keyword>
<keyword evidence="3" id="KW-1003">Cell membrane</keyword>
<evidence type="ECO:0000313" key="11">
    <source>
        <dbReference type="EMBL" id="TWE10381.1"/>
    </source>
</evidence>
<dbReference type="InterPro" id="IPR050763">
    <property type="entry name" value="ABC_transporter_ATP-binding"/>
</dbReference>
<comment type="similarity">
    <text evidence="9">Belongs to the ABC transporter superfamily. Drug exporter-1 (DrugE1) (TC 3.A.1.105) family.</text>
</comment>
<organism evidence="11 12">
    <name type="scientific">Rudaeicoccus suwonensis</name>
    <dbReference type="NCBI Taxonomy" id="657409"/>
    <lineage>
        <taxon>Bacteria</taxon>
        <taxon>Bacillati</taxon>
        <taxon>Actinomycetota</taxon>
        <taxon>Actinomycetes</taxon>
        <taxon>Micrococcales</taxon>
        <taxon>Dermacoccaceae</taxon>
        <taxon>Rudaeicoccus</taxon>
    </lineage>
</organism>
<dbReference type="Pfam" id="PF00005">
    <property type="entry name" value="ABC_tran"/>
    <property type="match status" value="1"/>
</dbReference>
<dbReference type="InterPro" id="IPR017871">
    <property type="entry name" value="ABC_transporter-like_CS"/>
</dbReference>
<dbReference type="PROSITE" id="PS50893">
    <property type="entry name" value="ABC_TRANSPORTER_2"/>
    <property type="match status" value="1"/>
</dbReference>
<dbReference type="PANTHER" id="PTHR42711">
    <property type="entry name" value="ABC TRANSPORTER ATP-BINDING PROTEIN"/>
    <property type="match status" value="1"/>
</dbReference>
<evidence type="ECO:0000259" key="10">
    <source>
        <dbReference type="PROSITE" id="PS50893"/>
    </source>
</evidence>
<evidence type="ECO:0000256" key="7">
    <source>
        <dbReference type="ARBA" id="ARBA00023136"/>
    </source>
</evidence>
<evidence type="ECO:0000256" key="8">
    <source>
        <dbReference type="ARBA" id="ARBA00023251"/>
    </source>
</evidence>
<keyword evidence="12" id="KW-1185">Reference proteome</keyword>
<evidence type="ECO:0000256" key="3">
    <source>
        <dbReference type="ARBA" id="ARBA00022475"/>
    </source>
</evidence>
<proteinExistence type="inferred from homology"/>
<dbReference type="OrthoDB" id="9804819at2"/>
<dbReference type="GO" id="GO:0005886">
    <property type="term" value="C:plasma membrane"/>
    <property type="evidence" value="ECO:0007669"/>
    <property type="project" value="UniProtKB-SubCell"/>
</dbReference>
<dbReference type="SMART" id="SM00382">
    <property type="entry name" value="AAA"/>
    <property type="match status" value="1"/>
</dbReference>
<comment type="subcellular location">
    <subcellularLocation>
        <location evidence="1">Cell membrane</location>
        <topology evidence="1">Peripheral membrane protein</topology>
        <orientation evidence="1">Cytoplasmic side</orientation>
    </subcellularLocation>
</comment>
<keyword evidence="4" id="KW-0547">Nucleotide-binding</keyword>
<evidence type="ECO:0000256" key="1">
    <source>
        <dbReference type="ARBA" id="ARBA00004413"/>
    </source>
</evidence>
<accession>A0A561E470</accession>
<dbReference type="GO" id="GO:1900753">
    <property type="term" value="P:doxorubicin transport"/>
    <property type="evidence" value="ECO:0007669"/>
    <property type="project" value="InterPro"/>
</dbReference>
<evidence type="ECO:0000256" key="4">
    <source>
        <dbReference type="ARBA" id="ARBA00022741"/>
    </source>
</evidence>
<evidence type="ECO:0000256" key="5">
    <source>
        <dbReference type="ARBA" id="ARBA00022840"/>
    </source>
</evidence>
<dbReference type="AlphaFoldDB" id="A0A561E470"/>
<name>A0A561E470_9MICO</name>
<dbReference type="InterPro" id="IPR003593">
    <property type="entry name" value="AAA+_ATPase"/>
</dbReference>
<sequence>MNTTTAPIGLVTAVDTPPTGFAVETSAITKRFGDFVAVDRIDLVVPKGQVFGILGPNGAGKTTLLRMLATLLPIDGGTAHIFGEDVAAHPHVIRQLIGLTGQYASVDEELTGTENLRLFARLQGMPRKAAAETATDLLERFGLQDAAGKPLSTFSGGMRRRLDLAASLISRPPLIFLDEPTTGLDPRTRGQMWQTIRELVAGGCTVLLTTQYLDEADQLADRIAVIDHGHKVAEGTPDELKTQIGTATLQVGLADEGDLARAADVIAQVLGEEPSLSPERSRITVPLPLADRATDVLLALRTAHLSIESIAVQKPTLDEVFLTLTGDGVDTTDGQEATA</sequence>
<dbReference type="GO" id="GO:0005524">
    <property type="term" value="F:ATP binding"/>
    <property type="evidence" value="ECO:0007669"/>
    <property type="project" value="UniProtKB-KW"/>
</dbReference>
<dbReference type="InterPro" id="IPR005894">
    <property type="entry name" value="DrrA"/>
</dbReference>
<evidence type="ECO:0000313" key="12">
    <source>
        <dbReference type="Proteomes" id="UP000318297"/>
    </source>
</evidence>
<dbReference type="RefSeq" id="WP_145229301.1">
    <property type="nucleotide sequence ID" value="NZ_VIVQ01000002.1"/>
</dbReference>
<feature type="domain" description="ABC transporter" evidence="10">
    <location>
        <begin position="23"/>
        <end position="253"/>
    </location>
</feature>
<evidence type="ECO:0000256" key="9">
    <source>
        <dbReference type="ARBA" id="ARBA00049985"/>
    </source>
</evidence>
<dbReference type="NCBIfam" id="TIGR01188">
    <property type="entry name" value="drrA"/>
    <property type="match status" value="1"/>
</dbReference>
<evidence type="ECO:0000256" key="6">
    <source>
        <dbReference type="ARBA" id="ARBA00022967"/>
    </source>
</evidence>
<comment type="caution">
    <text evidence="11">The sequence shown here is derived from an EMBL/GenBank/DDBJ whole genome shotgun (WGS) entry which is preliminary data.</text>
</comment>
<dbReference type="Pfam" id="PF13732">
    <property type="entry name" value="DrrA1-3_C"/>
    <property type="match status" value="1"/>
</dbReference>
<dbReference type="Gene3D" id="3.40.50.300">
    <property type="entry name" value="P-loop containing nucleotide triphosphate hydrolases"/>
    <property type="match status" value="1"/>
</dbReference>
<dbReference type="EMBL" id="VIVQ01000002">
    <property type="protein sequence ID" value="TWE10381.1"/>
    <property type="molecule type" value="Genomic_DNA"/>
</dbReference>
<reference evidence="11 12" key="1">
    <citation type="submission" date="2019-06" db="EMBL/GenBank/DDBJ databases">
        <title>Sequencing the genomes of 1000 actinobacteria strains.</title>
        <authorList>
            <person name="Klenk H.-P."/>
        </authorList>
    </citation>
    <scope>NUCLEOTIDE SEQUENCE [LARGE SCALE GENOMIC DNA]</scope>
    <source>
        <strain evidence="11 12">DSM 19560</strain>
    </source>
</reference>
<protein>
    <submittedName>
        <fullName evidence="11">ABC-2 type transport system ATP-binding protein</fullName>
    </submittedName>
</protein>
<keyword evidence="8" id="KW-0046">Antibiotic resistance</keyword>
<dbReference type="PROSITE" id="PS00211">
    <property type="entry name" value="ABC_TRANSPORTER_1"/>
    <property type="match status" value="1"/>
</dbReference>
<dbReference type="FunFam" id="3.40.50.300:FF:000589">
    <property type="entry name" value="ABC transporter, ATP-binding subunit"/>
    <property type="match status" value="1"/>
</dbReference>
<dbReference type="InterPro" id="IPR025302">
    <property type="entry name" value="DrrA1/2-like_C"/>
</dbReference>
<dbReference type="PANTHER" id="PTHR42711:SF19">
    <property type="entry name" value="DOXORUBICIN RESISTANCE ATP-BINDING PROTEIN DRRA"/>
    <property type="match status" value="1"/>
</dbReference>
<dbReference type="SUPFAM" id="SSF52540">
    <property type="entry name" value="P-loop containing nucleoside triphosphate hydrolases"/>
    <property type="match status" value="1"/>
</dbReference>
<dbReference type="GO" id="GO:0046677">
    <property type="term" value="P:response to antibiotic"/>
    <property type="evidence" value="ECO:0007669"/>
    <property type="project" value="UniProtKB-KW"/>
</dbReference>
<evidence type="ECO:0000256" key="2">
    <source>
        <dbReference type="ARBA" id="ARBA00022448"/>
    </source>
</evidence>
<keyword evidence="5 11" id="KW-0067">ATP-binding</keyword>
<keyword evidence="2" id="KW-0813">Transport</keyword>